<sequence length="55" mass="6062">MRVERYGEGAADESTAENDYVCCFHKAPLTVGGGPAKRAFRLTDAPLRAMIPQHR</sequence>
<dbReference type="EMBL" id="BMDW01000006">
    <property type="protein sequence ID" value="GGA44962.1"/>
    <property type="molecule type" value="Genomic_DNA"/>
</dbReference>
<reference evidence="2" key="1">
    <citation type="journal article" date="2019" name="Int. J. Syst. Evol. Microbiol.">
        <title>The Global Catalogue of Microorganisms (GCM) 10K type strain sequencing project: providing services to taxonomists for standard genome sequencing and annotation.</title>
        <authorList>
            <consortium name="The Broad Institute Genomics Platform"/>
            <consortium name="The Broad Institute Genome Sequencing Center for Infectious Disease"/>
            <person name="Wu L."/>
            <person name="Ma J."/>
        </authorList>
    </citation>
    <scope>NUCLEOTIDE SEQUENCE [LARGE SCALE GENOMIC DNA]</scope>
    <source>
        <strain evidence="2">CGMCC 1.10106</strain>
    </source>
</reference>
<evidence type="ECO:0000313" key="1">
    <source>
        <dbReference type="EMBL" id="GGA44962.1"/>
    </source>
</evidence>
<comment type="caution">
    <text evidence="1">The sequence shown here is derived from an EMBL/GenBank/DDBJ whole genome shotgun (WGS) entry which is preliminary data.</text>
</comment>
<protein>
    <submittedName>
        <fullName evidence="1">Uncharacterized protein</fullName>
    </submittedName>
</protein>
<dbReference type="Proteomes" id="UP000618591">
    <property type="component" value="Unassembled WGS sequence"/>
</dbReference>
<evidence type="ECO:0000313" key="2">
    <source>
        <dbReference type="Proteomes" id="UP000618591"/>
    </source>
</evidence>
<organism evidence="1 2">
    <name type="scientific">Sphingomonas psychrolutea</name>
    <dbReference type="NCBI Taxonomy" id="1259676"/>
    <lineage>
        <taxon>Bacteria</taxon>
        <taxon>Pseudomonadati</taxon>
        <taxon>Pseudomonadota</taxon>
        <taxon>Alphaproteobacteria</taxon>
        <taxon>Sphingomonadales</taxon>
        <taxon>Sphingomonadaceae</taxon>
        <taxon>Sphingomonas</taxon>
    </lineage>
</organism>
<gene>
    <name evidence="1" type="ORF">GCM10011395_14020</name>
</gene>
<accession>A0ABQ1GJD5</accession>
<keyword evidence="2" id="KW-1185">Reference proteome</keyword>
<proteinExistence type="predicted"/>
<name>A0ABQ1GJD5_9SPHN</name>